<name>A0A225MZ65_9BURK</name>
<evidence type="ECO:0000313" key="1">
    <source>
        <dbReference type="EMBL" id="OWT66404.1"/>
    </source>
</evidence>
<dbReference type="EMBL" id="NJIH01000001">
    <property type="protein sequence ID" value="OWT66404.1"/>
    <property type="molecule type" value="Genomic_DNA"/>
</dbReference>
<protein>
    <submittedName>
        <fullName evidence="1">Uncharacterized protein</fullName>
    </submittedName>
</protein>
<dbReference type="OrthoDB" id="8562828at2"/>
<dbReference type="Proteomes" id="UP000214603">
    <property type="component" value="Unassembled WGS sequence"/>
</dbReference>
<keyword evidence="2" id="KW-1185">Reference proteome</keyword>
<comment type="caution">
    <text evidence="1">The sequence shown here is derived from an EMBL/GenBank/DDBJ whole genome shotgun (WGS) entry which is preliminary data.</text>
</comment>
<gene>
    <name evidence="1" type="ORF">CEY11_01340</name>
</gene>
<sequence length="109" mass="12421">MSDEELLRLVDRIVDQYGGKLDELESAVGMLMLGRYYGWRVLLLVHSPNTIRKYQKILGLKSLKDVLPEVGVLAHRSDAWRLVEGTQNFWKVVRGQIGGVRSTRVDKPS</sequence>
<dbReference type="AlphaFoldDB" id="A0A225MZ65"/>
<dbReference type="RefSeq" id="WP_088601530.1">
    <property type="nucleotide sequence ID" value="NZ_NJIH01000001.1"/>
</dbReference>
<evidence type="ECO:0000313" key="2">
    <source>
        <dbReference type="Proteomes" id="UP000214603"/>
    </source>
</evidence>
<organism evidence="1 2">
    <name type="scientific">Candidimonas nitroreducens</name>
    <dbReference type="NCBI Taxonomy" id="683354"/>
    <lineage>
        <taxon>Bacteria</taxon>
        <taxon>Pseudomonadati</taxon>
        <taxon>Pseudomonadota</taxon>
        <taxon>Betaproteobacteria</taxon>
        <taxon>Burkholderiales</taxon>
        <taxon>Alcaligenaceae</taxon>
        <taxon>Candidimonas</taxon>
    </lineage>
</organism>
<reference evidence="2" key="1">
    <citation type="submission" date="2017-06" db="EMBL/GenBank/DDBJ databases">
        <title>Herbaspirillum phytohormonus sp. nov., isolated from the root nodule of Robinia pseudoacacia in lead-zinc mine.</title>
        <authorList>
            <person name="Fan M."/>
            <person name="Lin Y."/>
        </authorList>
    </citation>
    <scope>NUCLEOTIDE SEQUENCE [LARGE SCALE GENOMIC DNA]</scope>
    <source>
        <strain evidence="2">SC-089</strain>
    </source>
</reference>
<proteinExistence type="predicted"/>
<accession>A0A225MZ65</accession>